<evidence type="ECO:0000313" key="2">
    <source>
        <dbReference type="Proteomes" id="UP000179860"/>
    </source>
</evidence>
<evidence type="ECO:0008006" key="3">
    <source>
        <dbReference type="Google" id="ProtNLM"/>
    </source>
</evidence>
<evidence type="ECO:0000313" key="1">
    <source>
        <dbReference type="EMBL" id="QXE07250.1"/>
    </source>
</evidence>
<name>A0A8F4KIE2_9BURK</name>
<dbReference type="AlphaFoldDB" id="A0A8F4KIE2"/>
<dbReference type="InterPro" id="IPR012337">
    <property type="entry name" value="RNaseH-like_sf"/>
</dbReference>
<sequence length="95" mass="11053">MKRMGIEALYCKPNTSRRNARQKIWPYLLRGMTIDRANWVWALDTSYIPMARGFVYLTAVVDWAAGRYWRTRSDHDGGDARCRGVGRSVREVRAT</sequence>
<proteinExistence type="predicted"/>
<dbReference type="SUPFAM" id="SSF53098">
    <property type="entry name" value="Ribonuclease H-like"/>
    <property type="match status" value="1"/>
</dbReference>
<organism evidence="1 2">
    <name type="scientific">Paraburkholderia sprentiae WSM5005</name>
    <dbReference type="NCBI Taxonomy" id="754502"/>
    <lineage>
        <taxon>Bacteria</taxon>
        <taxon>Pseudomonadati</taxon>
        <taxon>Pseudomonadota</taxon>
        <taxon>Betaproteobacteria</taxon>
        <taxon>Burkholderiales</taxon>
        <taxon>Burkholderiaceae</taxon>
        <taxon>Paraburkholderia</taxon>
    </lineage>
</organism>
<dbReference type="KEGG" id="pspw:BJG93_36110"/>
<reference evidence="1" key="1">
    <citation type="submission" date="2016-09" db="EMBL/GenBank/DDBJ databases">
        <title>The Complete Genome of Burkholderia sprentiae wsm5005.</title>
        <authorList>
            <person name="De Meyer S."/>
            <person name="Wang P."/>
            <person name="Terpolilli J."/>
        </authorList>
    </citation>
    <scope>NUCLEOTIDE SEQUENCE [LARGE SCALE GENOMIC DNA]</scope>
    <source>
        <strain evidence="1">WSM5005</strain>
    </source>
</reference>
<gene>
    <name evidence="1" type="ORF">BJG93_36110</name>
</gene>
<keyword evidence="2" id="KW-1185">Reference proteome</keyword>
<dbReference type="EMBL" id="CP017562">
    <property type="protein sequence ID" value="QXE07250.1"/>
    <property type="molecule type" value="Genomic_DNA"/>
</dbReference>
<protein>
    <recommendedName>
        <fullName evidence="3">Integrase catalytic domain-containing protein</fullName>
    </recommendedName>
</protein>
<accession>A0A8F4KIE2</accession>
<dbReference type="Proteomes" id="UP000179860">
    <property type="component" value="Chromosome 2"/>
</dbReference>